<keyword evidence="4" id="KW-0411">Iron-sulfur</keyword>
<dbReference type="InterPro" id="IPR017900">
    <property type="entry name" value="4Fe4S_Fe_S_CS"/>
</dbReference>
<proteinExistence type="predicted"/>
<dbReference type="Gene3D" id="3.30.70.20">
    <property type="match status" value="1"/>
</dbReference>
<keyword evidence="1" id="KW-0004">4Fe-4S</keyword>
<evidence type="ECO:0000313" key="6">
    <source>
        <dbReference type="EMBL" id="KWT91881.1"/>
    </source>
</evidence>
<feature type="domain" description="4Fe-4S ferredoxin-type" evidence="5">
    <location>
        <begin position="310"/>
        <end position="335"/>
    </location>
</feature>
<dbReference type="Pfam" id="PF13237">
    <property type="entry name" value="Fer4_10"/>
    <property type="match status" value="1"/>
</dbReference>
<dbReference type="PANTHER" id="PTHR24960">
    <property type="entry name" value="PHOTOSYSTEM I IRON-SULFUR CENTER-RELATED"/>
    <property type="match status" value="1"/>
</dbReference>
<name>A0ABR5SJA9_9BACT</name>
<accession>A0ABR5SJA9</accession>
<feature type="domain" description="4Fe-4S ferredoxin-type" evidence="5">
    <location>
        <begin position="339"/>
        <end position="368"/>
    </location>
</feature>
<evidence type="ECO:0000313" key="7">
    <source>
        <dbReference type="Proteomes" id="UP000060487"/>
    </source>
</evidence>
<dbReference type="PANTHER" id="PTHR24960:SF76">
    <property type="entry name" value="4FE-4S FERREDOXIN-TYPE DOMAIN-CONTAINING PROTEIN"/>
    <property type="match status" value="1"/>
</dbReference>
<evidence type="ECO:0000256" key="1">
    <source>
        <dbReference type="ARBA" id="ARBA00022485"/>
    </source>
</evidence>
<keyword evidence="3" id="KW-0408">Iron</keyword>
<dbReference type="EMBL" id="LNQR01000027">
    <property type="protein sequence ID" value="KWT91881.1"/>
    <property type="molecule type" value="Genomic_DNA"/>
</dbReference>
<reference evidence="6 7" key="1">
    <citation type="submission" date="2015-11" db="EMBL/GenBank/DDBJ databases">
        <authorList>
            <person name="Lin W."/>
        </authorList>
    </citation>
    <scope>NUCLEOTIDE SEQUENCE [LARGE SCALE GENOMIC DNA]</scope>
    <source>
        <strain evidence="6 7">HCH-1</strain>
    </source>
</reference>
<dbReference type="SUPFAM" id="SSF54862">
    <property type="entry name" value="4Fe-4S ferredoxins"/>
    <property type="match status" value="1"/>
</dbReference>
<gene>
    <name evidence="6" type="ORF">ASN18_0684</name>
</gene>
<dbReference type="Pfam" id="PF04015">
    <property type="entry name" value="DUF362"/>
    <property type="match status" value="1"/>
</dbReference>
<sequence>MLQVFVKESAYDYAILKKAIFDMIVAIEDTSPVRITAGSRVLIKPNMLAAAHPDMALTTHPMVIKAVVEYVLEKGAHPQVSDSHATFSKFSKVIEDCGIATALNALPAQIKELTESKRVLSTRGGVNFAPDSRFNTLELAEDALAADIIINLPKLKTHTQMGLTLAVKNLFGCVVGKRKPQWHFNLGENNELFANLLVTIYGVLRPEINIIDGILSMEGNGPGTSGIPRHLGVIMGSANAVALDMAICRMLGLGDMSLPTNKAAHDMGLTSEFTISGEMKSVENFIIPTLSGIVFGPPFAKKFLRNNLTSHPKNIEGACKLCNECVKICPAQAIENNLRRLHFDYEKCIRCYCCIEVCPHKAIEVHQPLAMKTIKKIASVFSLK</sequence>
<evidence type="ECO:0000256" key="2">
    <source>
        <dbReference type="ARBA" id="ARBA00022723"/>
    </source>
</evidence>
<protein>
    <submittedName>
        <fullName evidence="6">(4Fe-4S)-binding protein</fullName>
    </submittedName>
</protein>
<keyword evidence="2" id="KW-0479">Metal-binding</keyword>
<dbReference type="RefSeq" id="WP_085051211.1">
    <property type="nucleotide sequence ID" value="NZ_LNQR01000027.1"/>
</dbReference>
<dbReference type="PROSITE" id="PS00198">
    <property type="entry name" value="4FE4S_FER_1"/>
    <property type="match status" value="1"/>
</dbReference>
<evidence type="ECO:0000256" key="4">
    <source>
        <dbReference type="ARBA" id="ARBA00023014"/>
    </source>
</evidence>
<evidence type="ECO:0000256" key="3">
    <source>
        <dbReference type="ARBA" id="ARBA00023004"/>
    </source>
</evidence>
<dbReference type="InterPro" id="IPR007160">
    <property type="entry name" value="DUF362"/>
</dbReference>
<comment type="caution">
    <text evidence="6">The sequence shown here is derived from an EMBL/GenBank/DDBJ whole genome shotgun (WGS) entry which is preliminary data.</text>
</comment>
<evidence type="ECO:0000259" key="5">
    <source>
        <dbReference type="PROSITE" id="PS51379"/>
    </source>
</evidence>
<dbReference type="InterPro" id="IPR017896">
    <property type="entry name" value="4Fe4S_Fe-S-bd"/>
</dbReference>
<keyword evidence="7" id="KW-1185">Reference proteome</keyword>
<dbReference type="PROSITE" id="PS51379">
    <property type="entry name" value="4FE4S_FER_2"/>
    <property type="match status" value="2"/>
</dbReference>
<dbReference type="InterPro" id="IPR050157">
    <property type="entry name" value="PSI_iron-sulfur_center"/>
</dbReference>
<dbReference type="Proteomes" id="UP000060487">
    <property type="component" value="Unassembled WGS sequence"/>
</dbReference>
<organism evidence="6 7">
    <name type="scientific">Candidatus Magnetominusculus xianensis</name>
    <dbReference type="NCBI Taxonomy" id="1748249"/>
    <lineage>
        <taxon>Bacteria</taxon>
        <taxon>Pseudomonadati</taxon>
        <taxon>Nitrospirota</taxon>
        <taxon>Nitrospiria</taxon>
        <taxon>Nitrospirales</taxon>
        <taxon>Nitrospiraceae</taxon>
        <taxon>Candidatus Magnetominusculus</taxon>
    </lineage>
</organism>